<dbReference type="EMBL" id="MH651189">
    <property type="protein sequence ID" value="AXQ65159.1"/>
    <property type="molecule type" value="Genomic_DNA"/>
</dbReference>
<feature type="domain" description="Helix-turn-helix" evidence="1">
    <location>
        <begin position="16"/>
        <end position="66"/>
    </location>
</feature>
<reference evidence="2 3" key="1">
    <citation type="submission" date="2018-07" db="EMBL/GenBank/DDBJ databases">
        <authorList>
            <person name="Roberston F.H."/>
            <person name="Ghiringhelli B.C."/>
            <person name="Garcia S."/>
            <person name="Henry S."/>
            <person name="Naegele L."/>
            <person name="Slowan-Pomeroy T."/>
            <person name="Briggs L.A."/>
            <person name="Warner M.H."/>
            <person name="Garlena R.A."/>
            <person name="Russell D.A."/>
            <person name="Pope W.H."/>
            <person name="Jacobs-Sera D."/>
            <person name="Hatfull G.F."/>
        </authorList>
    </citation>
    <scope>NUCLEOTIDE SEQUENCE [LARGE SCALE GENOMIC DNA]</scope>
</reference>
<dbReference type="GeneID" id="63911716"/>
<accession>A0A385E375</accession>
<evidence type="ECO:0000259" key="1">
    <source>
        <dbReference type="Pfam" id="PF12728"/>
    </source>
</evidence>
<evidence type="ECO:0000313" key="2">
    <source>
        <dbReference type="EMBL" id="AXQ65159.1"/>
    </source>
</evidence>
<evidence type="ECO:0000313" key="3">
    <source>
        <dbReference type="Proteomes" id="UP000262719"/>
    </source>
</evidence>
<protein>
    <recommendedName>
        <fullName evidence="1">Helix-turn-helix domain-containing protein</fullName>
    </recommendedName>
</protein>
<dbReference type="Proteomes" id="UP000262719">
    <property type="component" value="Segment"/>
</dbReference>
<sequence>MIRHCDATLAPDRTVSSSEAAERTGLCIGTVQRALATGELPAQKAAAGRGGLEWRIHPDDLDDWAMRVAAKMLPKDVFLDEYRRLVESNLSHGQIADRLGITPAYLMTRLRRLGVTPEFRGAEGLAWKRIQQIAKRPGATMTAFDLPFALDHEDASAQRVLTAAIHCGLLERDGRSQSLVNGHRTVRYRVPSGGAAAAATAA</sequence>
<organism evidence="2 3">
    <name type="scientific">Gordonia phage Schmidt</name>
    <dbReference type="NCBI Taxonomy" id="2301697"/>
    <lineage>
        <taxon>Viruses</taxon>
        <taxon>Duplodnaviria</taxon>
        <taxon>Heunggongvirae</taxon>
        <taxon>Uroviricota</taxon>
        <taxon>Caudoviricetes</taxon>
        <taxon>Ruthgordonvirinae</taxon>
        <taxon>Schmidtvirus</taxon>
        <taxon>Schmidtvirus schmidt</taxon>
    </lineage>
</organism>
<dbReference type="KEGG" id="vg:63911716"/>
<gene>
    <name evidence="2" type="primary">37</name>
    <name evidence="2" type="ORF">SEA_SCHMIDT_37</name>
</gene>
<keyword evidence="3" id="KW-1185">Reference proteome</keyword>
<name>A0A385E375_9CAUD</name>
<dbReference type="InterPro" id="IPR041657">
    <property type="entry name" value="HTH_17"/>
</dbReference>
<dbReference type="RefSeq" id="YP_010050977.1">
    <property type="nucleotide sequence ID" value="NC_054436.1"/>
</dbReference>
<dbReference type="Pfam" id="PF12728">
    <property type="entry name" value="HTH_17"/>
    <property type="match status" value="1"/>
</dbReference>
<proteinExistence type="predicted"/>